<dbReference type="GO" id="GO:0000155">
    <property type="term" value="F:phosphorelay sensor kinase activity"/>
    <property type="evidence" value="ECO:0007669"/>
    <property type="project" value="InterPro"/>
</dbReference>
<comment type="caution">
    <text evidence="6">The sequence shown here is derived from an EMBL/GenBank/DDBJ whole genome shotgun (WGS) entry which is preliminary data.</text>
</comment>
<dbReference type="InterPro" id="IPR011712">
    <property type="entry name" value="Sig_transdc_His_kin_sub3_dim/P"/>
</dbReference>
<feature type="transmembrane region" description="Helical" evidence="4">
    <location>
        <begin position="195"/>
        <end position="213"/>
    </location>
</feature>
<dbReference type="GO" id="GO:0046983">
    <property type="term" value="F:protein dimerization activity"/>
    <property type="evidence" value="ECO:0007669"/>
    <property type="project" value="InterPro"/>
</dbReference>
<feature type="transmembrane region" description="Helical" evidence="4">
    <location>
        <begin position="73"/>
        <end position="91"/>
    </location>
</feature>
<dbReference type="Pfam" id="PF07730">
    <property type="entry name" value="HisKA_3"/>
    <property type="match status" value="1"/>
</dbReference>
<proteinExistence type="predicted"/>
<keyword evidence="3" id="KW-0902">Two-component regulatory system</keyword>
<dbReference type="GO" id="GO:0016020">
    <property type="term" value="C:membrane"/>
    <property type="evidence" value="ECO:0007669"/>
    <property type="project" value="InterPro"/>
</dbReference>
<feature type="transmembrane region" description="Helical" evidence="4">
    <location>
        <begin position="97"/>
        <end position="116"/>
    </location>
</feature>
<feature type="transmembrane region" description="Helical" evidence="4">
    <location>
        <begin position="128"/>
        <end position="149"/>
    </location>
</feature>
<evidence type="ECO:0000313" key="6">
    <source>
        <dbReference type="EMBL" id="RVU40591.1"/>
    </source>
</evidence>
<sequence length="434" mass="48854">MAEGKPQYNNNCGWVSSDHLRHDLCPIAARGVRRHTSQNFSCQRVFARMEIALKHQGRAQAPARRTWFAKENWAAIITWAAFSYIQITAVIRSDGLASWQTAVIALSMLLFIVLFLKSQSDLTRSQQWLQLGSMWLVLALNAALVSHGFTPGLAVLWVALLPWFVPERWLYWMVIPALAPHALVSLLDDPGIGDFLMLLTCGTFQFFAIFAMSKARSESLAREALALTHQQLLDAQGKLAEQAADTERLRIARDLHDSLGHHLTALVIQLQVAEYQADQAHQPQLQHCHQLAKQLLQDIRHSVSQLREPQKPHLASQCRALAQNFPQLKLQCQISADLVLDPLSTALLFRVCQEALTNSIRHADASEATVEVWRHRATIHLRYLDNGQCPMWPLQEGNGLQGMRERIEEASGKLLLSRPQHSLQIDVELTEAVA</sequence>
<keyword evidence="1" id="KW-0808">Transferase</keyword>
<feature type="domain" description="Signal transduction histidine kinase subgroup 3 dimerisation and phosphoacceptor" evidence="5">
    <location>
        <begin position="247"/>
        <end position="310"/>
    </location>
</feature>
<dbReference type="InterPro" id="IPR036890">
    <property type="entry name" value="HATPase_C_sf"/>
</dbReference>
<dbReference type="SUPFAM" id="SSF55874">
    <property type="entry name" value="ATPase domain of HSP90 chaperone/DNA topoisomerase II/histidine kinase"/>
    <property type="match status" value="1"/>
</dbReference>
<dbReference type="OrthoDB" id="9797605at2"/>
<keyword evidence="7" id="KW-1185">Reference proteome</keyword>
<keyword evidence="4" id="KW-0472">Membrane</keyword>
<reference evidence="6 7" key="1">
    <citation type="submission" date="2019-01" db="EMBL/GenBank/DDBJ databases">
        <authorList>
            <person name="Chen W.-M."/>
        </authorList>
    </citation>
    <scope>NUCLEOTIDE SEQUENCE [LARGE SCALE GENOMIC DNA]</scope>
    <source>
        <strain evidence="6 7">KYPC3</strain>
    </source>
</reference>
<dbReference type="Gene3D" id="1.20.5.1930">
    <property type="match status" value="1"/>
</dbReference>
<dbReference type="CDD" id="cd16917">
    <property type="entry name" value="HATPase_UhpB-NarQ-NarX-like"/>
    <property type="match status" value="1"/>
</dbReference>
<protein>
    <submittedName>
        <fullName evidence="6">Sensor histidine kinase</fullName>
    </submittedName>
</protein>
<keyword evidence="4" id="KW-1133">Transmembrane helix</keyword>
<feature type="transmembrane region" description="Helical" evidence="4">
    <location>
        <begin position="169"/>
        <end position="188"/>
    </location>
</feature>
<keyword evidence="4" id="KW-0812">Transmembrane</keyword>
<dbReference type="Gene3D" id="3.30.565.10">
    <property type="entry name" value="Histidine kinase-like ATPase, C-terminal domain"/>
    <property type="match status" value="1"/>
</dbReference>
<evidence type="ECO:0000256" key="4">
    <source>
        <dbReference type="SAM" id="Phobius"/>
    </source>
</evidence>
<keyword evidence="2 6" id="KW-0418">Kinase</keyword>
<organism evidence="6 7">
    <name type="scientific">Rheinheimera riviphila</name>
    <dbReference type="NCBI Taxonomy" id="1834037"/>
    <lineage>
        <taxon>Bacteria</taxon>
        <taxon>Pseudomonadati</taxon>
        <taxon>Pseudomonadota</taxon>
        <taxon>Gammaproteobacteria</taxon>
        <taxon>Chromatiales</taxon>
        <taxon>Chromatiaceae</taxon>
        <taxon>Rheinheimera</taxon>
    </lineage>
</organism>
<dbReference type="Proteomes" id="UP000283077">
    <property type="component" value="Unassembled WGS sequence"/>
</dbReference>
<dbReference type="PANTHER" id="PTHR24421:SF59">
    <property type="entry name" value="OXYGEN SENSOR HISTIDINE KINASE NREB"/>
    <property type="match status" value="1"/>
</dbReference>
<dbReference type="PANTHER" id="PTHR24421">
    <property type="entry name" value="NITRATE/NITRITE SENSOR PROTEIN NARX-RELATED"/>
    <property type="match status" value="1"/>
</dbReference>
<dbReference type="InterPro" id="IPR050482">
    <property type="entry name" value="Sensor_HK_TwoCompSys"/>
</dbReference>
<name>A0A437R1H7_9GAMM</name>
<evidence type="ECO:0000256" key="1">
    <source>
        <dbReference type="ARBA" id="ARBA00022679"/>
    </source>
</evidence>
<dbReference type="AlphaFoldDB" id="A0A437R1H7"/>
<evidence type="ECO:0000256" key="3">
    <source>
        <dbReference type="ARBA" id="ARBA00023012"/>
    </source>
</evidence>
<evidence type="ECO:0000259" key="5">
    <source>
        <dbReference type="Pfam" id="PF07730"/>
    </source>
</evidence>
<gene>
    <name evidence="6" type="ORF">EOE67_05985</name>
</gene>
<evidence type="ECO:0000256" key="2">
    <source>
        <dbReference type="ARBA" id="ARBA00022777"/>
    </source>
</evidence>
<accession>A0A437R1H7</accession>
<dbReference type="EMBL" id="SACS01000004">
    <property type="protein sequence ID" value="RVU40591.1"/>
    <property type="molecule type" value="Genomic_DNA"/>
</dbReference>
<evidence type="ECO:0000313" key="7">
    <source>
        <dbReference type="Proteomes" id="UP000283077"/>
    </source>
</evidence>